<sequence>MGLIENRDAQFMLLAGFIIGIGLVITTVMLNSVIFEGNMAVGAGTEPSKNDIINLIQITNDETRAAYRNAINISVPTSLMIADFTRQTQNFSDNLSTIYALHGEGVNLSWDVSNWNNDIYPYFTDNGTAGGSANWTVIQNVKDSDIIVNITTFGGSFNITLINSTTDWINLTSTGNFTFKKTSVQPYSIVFINGMNNAGKFKITGNTSDGKAFIRARDYILYANETFSTSRMRADFTIPISVPW</sequence>
<dbReference type="Proteomes" id="UP000218615">
    <property type="component" value="Unassembled WGS sequence"/>
</dbReference>
<accession>A0A284VR23</accession>
<organism evidence="2 3">
    <name type="scientific">Candidatus Methanoperedens nitratireducens</name>
    <dbReference type="NCBI Taxonomy" id="1392998"/>
    <lineage>
        <taxon>Archaea</taxon>
        <taxon>Methanobacteriati</taxon>
        <taxon>Methanobacteriota</taxon>
        <taxon>Stenosarchaea group</taxon>
        <taxon>Methanomicrobia</taxon>
        <taxon>Methanosarcinales</taxon>
        <taxon>ANME-2 cluster</taxon>
        <taxon>Candidatus Methanoperedentaceae</taxon>
        <taxon>Candidatus Methanoperedens</taxon>
    </lineage>
</organism>
<keyword evidence="1" id="KW-1133">Transmembrane helix</keyword>
<keyword evidence="1" id="KW-0812">Transmembrane</keyword>
<evidence type="ECO:0000313" key="3">
    <source>
        <dbReference type="Proteomes" id="UP000218615"/>
    </source>
</evidence>
<proteinExistence type="predicted"/>
<protein>
    <submittedName>
        <fullName evidence="2">Uncharacterized protein</fullName>
    </submittedName>
</protein>
<feature type="transmembrane region" description="Helical" evidence="1">
    <location>
        <begin position="12"/>
        <end position="35"/>
    </location>
</feature>
<gene>
    <name evidence="2" type="ORF">MNV_440007</name>
</gene>
<name>A0A284VR23_9EURY</name>
<keyword evidence="1" id="KW-0472">Membrane</keyword>
<reference evidence="3" key="1">
    <citation type="submission" date="2017-06" db="EMBL/GenBank/DDBJ databases">
        <authorList>
            <person name="Cremers G."/>
        </authorList>
    </citation>
    <scope>NUCLEOTIDE SEQUENCE [LARGE SCALE GENOMIC DNA]</scope>
</reference>
<evidence type="ECO:0000313" key="2">
    <source>
        <dbReference type="EMBL" id="SNQ61658.1"/>
    </source>
</evidence>
<evidence type="ECO:0000256" key="1">
    <source>
        <dbReference type="SAM" id="Phobius"/>
    </source>
</evidence>
<dbReference type="AlphaFoldDB" id="A0A284VR23"/>
<keyword evidence="3" id="KW-1185">Reference proteome</keyword>
<dbReference type="EMBL" id="FZMP01000190">
    <property type="protein sequence ID" value="SNQ61658.1"/>
    <property type="molecule type" value="Genomic_DNA"/>
</dbReference>